<dbReference type="InParanoid" id="A0A1B1AKW4"/>
<keyword evidence="3" id="KW-1185">Reference proteome</keyword>
<gene>
    <name evidence="2" type="ORF">ATE48_15345</name>
</gene>
<organism evidence="2 3">
    <name type="scientific">Candidatus Viadribacter manganicus</name>
    <dbReference type="NCBI Taxonomy" id="1759059"/>
    <lineage>
        <taxon>Bacteria</taxon>
        <taxon>Pseudomonadati</taxon>
        <taxon>Pseudomonadota</taxon>
        <taxon>Alphaproteobacteria</taxon>
        <taxon>Hyphomonadales</taxon>
        <taxon>Hyphomonadaceae</taxon>
        <taxon>Candidatus Viadribacter</taxon>
    </lineage>
</organism>
<evidence type="ECO:0000313" key="3">
    <source>
        <dbReference type="Proteomes" id="UP000092498"/>
    </source>
</evidence>
<dbReference type="KEGG" id="cbot:ATE48_15345"/>
<feature type="transmembrane region" description="Helical" evidence="1">
    <location>
        <begin position="43"/>
        <end position="64"/>
    </location>
</feature>
<keyword evidence="1" id="KW-0472">Membrane</keyword>
<dbReference type="OrthoDB" id="279522at2"/>
<keyword evidence="1" id="KW-0812">Transmembrane</keyword>
<proteinExistence type="predicted"/>
<protein>
    <recommendedName>
        <fullName evidence="4">DUF1475 domain-containing protein</fullName>
    </recommendedName>
</protein>
<accession>A0A1B1AKW4</accession>
<name>A0A1B1AKW4_9PROT</name>
<evidence type="ECO:0000313" key="2">
    <source>
        <dbReference type="EMBL" id="ANP47193.1"/>
    </source>
</evidence>
<feature type="transmembrane region" description="Helical" evidence="1">
    <location>
        <begin position="71"/>
        <end position="93"/>
    </location>
</feature>
<reference evidence="2 3" key="1">
    <citation type="submission" date="2015-11" db="EMBL/GenBank/DDBJ databases">
        <title>Whole-Genome Sequence of Candidatus Oderbacter manganicum from the National Park Lower Oder Valley, Germany.</title>
        <authorList>
            <person name="Braun B."/>
            <person name="Liere K."/>
            <person name="Szewzyk U."/>
        </authorList>
    </citation>
    <scope>NUCLEOTIDE SEQUENCE [LARGE SCALE GENOMIC DNA]</scope>
    <source>
        <strain evidence="2 3">OTSz_A_272</strain>
    </source>
</reference>
<evidence type="ECO:0000256" key="1">
    <source>
        <dbReference type="SAM" id="Phobius"/>
    </source>
</evidence>
<sequence length="114" mass="12530">MMLFRALLVVILVALSVYSAVVVANHGLNLLPVFFGDMAEMAWPGQFNFDFMGFLVLSAVWTAWRHQFSPLGLALAVVAFFGGMMFLTIYLLVVSYQVKGDIKALLLGQARALA</sequence>
<dbReference type="RefSeq" id="WP_066772990.1">
    <property type="nucleotide sequence ID" value="NZ_CP013244.1"/>
</dbReference>
<dbReference type="EMBL" id="CP013244">
    <property type="protein sequence ID" value="ANP47193.1"/>
    <property type="molecule type" value="Genomic_DNA"/>
</dbReference>
<dbReference type="Proteomes" id="UP000092498">
    <property type="component" value="Chromosome"/>
</dbReference>
<evidence type="ECO:0008006" key="4">
    <source>
        <dbReference type="Google" id="ProtNLM"/>
    </source>
</evidence>
<keyword evidence="1" id="KW-1133">Transmembrane helix</keyword>
<dbReference type="AlphaFoldDB" id="A0A1B1AKW4"/>